<organism evidence="2">
    <name type="scientific">viral metagenome</name>
    <dbReference type="NCBI Taxonomy" id="1070528"/>
    <lineage>
        <taxon>unclassified sequences</taxon>
        <taxon>metagenomes</taxon>
        <taxon>organismal metagenomes</taxon>
    </lineage>
</organism>
<sequence length="111" mass="12737">MDIKKFFASFFQVVPWLKNLRFIVGTLIIAFFALTVYRAFFMKTVQQTQHADITVQSGGTINYSPVQKTETKKRAWWLPHLFVEGYGFSEVDSSEHTRTGVGARAGGRLEW</sequence>
<reference evidence="2" key="1">
    <citation type="submission" date="2020-03" db="EMBL/GenBank/DDBJ databases">
        <title>The deep terrestrial virosphere.</title>
        <authorList>
            <person name="Holmfeldt K."/>
            <person name="Nilsson E."/>
            <person name="Simone D."/>
            <person name="Lopez-Fernandez M."/>
            <person name="Wu X."/>
            <person name="de Brujin I."/>
            <person name="Lundin D."/>
            <person name="Andersson A."/>
            <person name="Bertilsson S."/>
            <person name="Dopson M."/>
        </authorList>
    </citation>
    <scope>NUCLEOTIDE SEQUENCE</scope>
    <source>
        <strain evidence="2">MM415A01336</strain>
    </source>
</reference>
<evidence type="ECO:0000256" key="1">
    <source>
        <dbReference type="SAM" id="Phobius"/>
    </source>
</evidence>
<feature type="transmembrane region" description="Helical" evidence="1">
    <location>
        <begin position="20"/>
        <end position="40"/>
    </location>
</feature>
<accession>A0A6M3K574</accession>
<proteinExistence type="predicted"/>
<name>A0A6M3K574_9ZZZZ</name>
<protein>
    <submittedName>
        <fullName evidence="2">Uncharacterized protein</fullName>
    </submittedName>
</protein>
<keyword evidence="1" id="KW-0812">Transmembrane</keyword>
<evidence type="ECO:0000313" key="2">
    <source>
        <dbReference type="EMBL" id="QJA77284.1"/>
    </source>
</evidence>
<gene>
    <name evidence="2" type="ORF">MM415A01336_0008</name>
</gene>
<keyword evidence="1" id="KW-1133">Transmembrane helix</keyword>
<dbReference type="EMBL" id="MT142274">
    <property type="protein sequence ID" value="QJA77284.1"/>
    <property type="molecule type" value="Genomic_DNA"/>
</dbReference>
<keyword evidence="1" id="KW-0472">Membrane</keyword>
<dbReference type="AlphaFoldDB" id="A0A6M3K574"/>